<dbReference type="HOGENOM" id="CLU_010194_1_0_5"/>
<dbReference type="PROSITE" id="PS00061">
    <property type="entry name" value="ADH_SHORT"/>
    <property type="match status" value="1"/>
</dbReference>
<evidence type="ECO:0000256" key="2">
    <source>
        <dbReference type="ARBA" id="ARBA00023002"/>
    </source>
</evidence>
<dbReference type="EC" id="1.-.-.-" evidence="5"/>
<accession>D5BTV3</accession>
<dbReference type="InterPro" id="IPR020904">
    <property type="entry name" value="Sc_DH/Rdtase_CS"/>
</dbReference>
<dbReference type="STRING" id="488538.SAR116_1457"/>
<comment type="similarity">
    <text evidence="1">Belongs to the short-chain dehydrogenases/reductases (SDR) family.</text>
</comment>
<protein>
    <submittedName>
        <fullName evidence="5">Short chain dehydrogenase</fullName>
        <ecNumber evidence="5">1.-.-.-</ecNumber>
    </submittedName>
</protein>
<organism evidence="5 6">
    <name type="scientific">Puniceispirillum marinum (strain IMCC1322)</name>
    <dbReference type="NCBI Taxonomy" id="488538"/>
    <lineage>
        <taxon>Bacteria</taxon>
        <taxon>Pseudomonadati</taxon>
        <taxon>Pseudomonadota</taxon>
        <taxon>Alphaproteobacteria</taxon>
        <taxon>Candidatus Puniceispirillales</taxon>
        <taxon>Candidatus Puniceispirillaceae</taxon>
        <taxon>Candidatus Puniceispirillum</taxon>
    </lineage>
</organism>
<dbReference type="FunFam" id="3.40.50.720:FF:000084">
    <property type="entry name" value="Short-chain dehydrogenase reductase"/>
    <property type="match status" value="1"/>
</dbReference>
<evidence type="ECO:0000259" key="4">
    <source>
        <dbReference type="SMART" id="SM00822"/>
    </source>
</evidence>
<proteinExistence type="inferred from homology"/>
<dbReference type="Proteomes" id="UP000007460">
    <property type="component" value="Chromosome"/>
</dbReference>
<dbReference type="CDD" id="cd05233">
    <property type="entry name" value="SDR_c"/>
    <property type="match status" value="1"/>
</dbReference>
<dbReference type="SMART" id="SM00822">
    <property type="entry name" value="PKS_KR"/>
    <property type="match status" value="1"/>
</dbReference>
<name>D5BTV3_PUNMI</name>
<evidence type="ECO:0000313" key="5">
    <source>
        <dbReference type="EMBL" id="ADE39700.1"/>
    </source>
</evidence>
<reference evidence="5 6" key="1">
    <citation type="journal article" date="2010" name="J. Bacteriol.">
        <title>Complete genome sequence of "Candidatus Puniceispirillum marinum" IMCC1322, a representative of the SAR116 clade in the Alphaproteobacteria.</title>
        <authorList>
            <person name="Oh H.M."/>
            <person name="Kwon K.K."/>
            <person name="Kang I."/>
            <person name="Kang S.G."/>
            <person name="Lee J.H."/>
            <person name="Kim S.J."/>
            <person name="Cho J.C."/>
        </authorList>
    </citation>
    <scope>NUCLEOTIDE SEQUENCE [LARGE SCALE GENOMIC DNA]</scope>
    <source>
        <strain evidence="5 6">IMCC1322</strain>
    </source>
</reference>
<sequence>MKIDNTPNSVLISGGTQGLGLAVARSLVENGCREIILAGRTAETGARAQAEITALGATCHYIQTDISDATQAKRLIETAITHFDGLNSLVNAAATTSRGSLVDTDLDLWDEHMNINLRGPFLLMQGLTRHLLARQAAGSMVNILSTSAHVGQSFLTAYSTSKGGLLTLTKNTANALRADKIRVNAVAPGWMDTPAEAEIQKRFHGADDNWVEKAEATMPMGQLAKPAQLAPLITYLLSPSSGIITGATIDYDQQIIGAVPE</sequence>
<dbReference type="AlphaFoldDB" id="D5BTV3"/>
<keyword evidence="6" id="KW-1185">Reference proteome</keyword>
<dbReference type="PRINTS" id="PR00081">
    <property type="entry name" value="GDHRDH"/>
</dbReference>
<dbReference type="eggNOG" id="COG1028">
    <property type="taxonomic scope" value="Bacteria"/>
</dbReference>
<feature type="domain" description="Ketoreductase" evidence="4">
    <location>
        <begin position="8"/>
        <end position="179"/>
    </location>
</feature>
<dbReference type="NCBIfam" id="NF004847">
    <property type="entry name" value="PRK06198.1"/>
    <property type="match status" value="1"/>
</dbReference>
<evidence type="ECO:0000313" key="6">
    <source>
        <dbReference type="Proteomes" id="UP000007460"/>
    </source>
</evidence>
<evidence type="ECO:0000256" key="1">
    <source>
        <dbReference type="ARBA" id="ARBA00006484"/>
    </source>
</evidence>
<dbReference type="EMBL" id="CP001751">
    <property type="protein sequence ID" value="ADE39700.1"/>
    <property type="molecule type" value="Genomic_DNA"/>
</dbReference>
<gene>
    <name evidence="5" type="ordered locus">SAR116_1457</name>
</gene>
<dbReference type="OrthoDB" id="9789398at2"/>
<keyword evidence="3" id="KW-0520">NAD</keyword>
<dbReference type="InterPro" id="IPR002347">
    <property type="entry name" value="SDR_fam"/>
</dbReference>
<dbReference type="PANTHER" id="PTHR24321:SF8">
    <property type="entry name" value="ESTRADIOL 17-BETA-DEHYDROGENASE 8-RELATED"/>
    <property type="match status" value="1"/>
</dbReference>
<dbReference type="SUPFAM" id="SSF51735">
    <property type="entry name" value="NAD(P)-binding Rossmann-fold domains"/>
    <property type="match status" value="1"/>
</dbReference>
<dbReference type="Gene3D" id="3.40.50.720">
    <property type="entry name" value="NAD(P)-binding Rossmann-like Domain"/>
    <property type="match status" value="1"/>
</dbReference>
<dbReference type="InterPro" id="IPR036291">
    <property type="entry name" value="NAD(P)-bd_dom_sf"/>
</dbReference>
<dbReference type="KEGG" id="apb:SAR116_1457"/>
<dbReference type="InterPro" id="IPR057326">
    <property type="entry name" value="KR_dom"/>
</dbReference>
<dbReference type="RefSeq" id="WP_013046327.1">
    <property type="nucleotide sequence ID" value="NC_014010.1"/>
</dbReference>
<dbReference type="GO" id="GO:0016491">
    <property type="term" value="F:oxidoreductase activity"/>
    <property type="evidence" value="ECO:0007669"/>
    <property type="project" value="UniProtKB-KW"/>
</dbReference>
<dbReference type="PANTHER" id="PTHR24321">
    <property type="entry name" value="DEHYDROGENASES, SHORT CHAIN"/>
    <property type="match status" value="1"/>
</dbReference>
<keyword evidence="2 5" id="KW-0560">Oxidoreductase</keyword>
<evidence type="ECO:0000256" key="3">
    <source>
        <dbReference type="ARBA" id="ARBA00023027"/>
    </source>
</evidence>
<dbReference type="Pfam" id="PF13561">
    <property type="entry name" value="adh_short_C2"/>
    <property type="match status" value="1"/>
</dbReference>